<gene>
    <name evidence="1" type="ORF">ENJ65_02555</name>
</gene>
<dbReference type="AlphaFoldDB" id="A0A832J6A8"/>
<dbReference type="Proteomes" id="UP000885832">
    <property type="component" value="Unassembled WGS sequence"/>
</dbReference>
<protein>
    <submittedName>
        <fullName evidence="1">Uncharacterized protein</fullName>
    </submittedName>
</protein>
<sequence length="812" mass="91192">MDDLTLSSNNFPTNSTDERQALESGLQDILQADYAGNLHAMLASYQRILADNHQREQWPRVHDKLQTLFMCGKAVPLDGPMIGIPVAIRDSDFFRQTASLFGKNRSLLASIETMATAWNATFADTGLWMGKTFEPVSEAVVRDKCDDDPEQVANYDPASSRIGRNFFRQPPDPNALQDIALPVLEQAWKLKDRPMSSTAEGFDGELLAANLEKEKAIPYSKTGGIYLADMGASVVPEMNGKQVYQLNYRWPNLNPVFPMTLLVDELVQVGEGIYLGQLVYATKHYSLGAIDLPFIPGEKDIELGEPYAPHKHSVLESLRSVITGNSETHTPDYGYQNNGYFLMMDPAYAERVYADDAFPQLRPREGESGFETFGRKTAPVASLESDARDWLNGWQDDEILAQKFTTLISEPSTQAGDANVSDMLADDESVLQMLQRISADISAQSKYEDHLKHFDQLHRLFRSGVAPGIDNGLFQGAGKPGYNLRLDGQERHDWYGEPEQTQGFDYYHGATLNLHWGFSETFCPDREASASGASLMPSVLASALSGDAIRGPNVMNMVWHNIGKYIFPWAGKSFEKISPRKLSMLLDESPDLNERYPQRVRELKYHLASAPHYAVVKANRDDYWGKPGRFADYLSSSWDQGMSAEDKTFWTQEAAERWVMGYNLQDKRVVVADALMRIADMNYRIPEPVLQQASEASGSPFVRQGYSFLGVADQTSILPMNNSAEASKRVFQFHYRFPMMGGPVPIGYCLDELVEIADGLFLGQLIYATALDVPFHSAADPDEYKYQLFGYFLLLDDDWERHRQAIKLDTLN</sequence>
<proteinExistence type="predicted"/>
<evidence type="ECO:0000313" key="1">
    <source>
        <dbReference type="EMBL" id="HHJ80494.1"/>
    </source>
</evidence>
<accession>A0A832J6A8</accession>
<organism evidence="1">
    <name type="scientific">Candidatus Tenderia electrophaga</name>
    <dbReference type="NCBI Taxonomy" id="1748243"/>
    <lineage>
        <taxon>Bacteria</taxon>
        <taxon>Pseudomonadati</taxon>
        <taxon>Pseudomonadota</taxon>
        <taxon>Gammaproteobacteria</taxon>
        <taxon>Candidatus Tenderiales</taxon>
        <taxon>Candidatus Tenderiaceae</taxon>
        <taxon>Candidatus Tenderia</taxon>
    </lineage>
</organism>
<comment type="caution">
    <text evidence="1">The sequence shown here is derived from an EMBL/GenBank/DDBJ whole genome shotgun (WGS) entry which is preliminary data.</text>
</comment>
<dbReference type="EMBL" id="DRNF01000162">
    <property type="protein sequence ID" value="HHJ80494.1"/>
    <property type="molecule type" value="Genomic_DNA"/>
</dbReference>
<reference evidence="1" key="1">
    <citation type="journal article" date="2020" name="mSystems">
        <title>Genome- and Community-Level Interaction Insights into Carbon Utilization and Element Cycling Functions of Hydrothermarchaeota in Hydrothermal Sediment.</title>
        <authorList>
            <person name="Zhou Z."/>
            <person name="Liu Y."/>
            <person name="Xu W."/>
            <person name="Pan J."/>
            <person name="Luo Z.H."/>
            <person name="Li M."/>
        </authorList>
    </citation>
    <scope>NUCLEOTIDE SEQUENCE [LARGE SCALE GENOMIC DNA]</scope>
    <source>
        <strain evidence="1">HyVt-505</strain>
    </source>
</reference>
<name>A0A832J6A8_9GAMM</name>